<evidence type="ECO:0000256" key="1">
    <source>
        <dbReference type="ARBA" id="ARBA00008889"/>
    </source>
</evidence>
<dbReference type="NCBIfam" id="NF000955">
    <property type="entry name" value="PRK00099.1-1"/>
    <property type="match status" value="1"/>
</dbReference>
<dbReference type="GO" id="GO:1990904">
    <property type="term" value="C:ribonucleoprotein complex"/>
    <property type="evidence" value="ECO:0007669"/>
    <property type="project" value="UniProtKB-KW"/>
</dbReference>
<organism evidence="4">
    <name type="scientific">marine metagenome</name>
    <dbReference type="NCBI Taxonomy" id="408172"/>
    <lineage>
        <taxon>unclassified sequences</taxon>
        <taxon>metagenomes</taxon>
        <taxon>ecological metagenomes</taxon>
    </lineage>
</organism>
<dbReference type="CDD" id="cd05797">
    <property type="entry name" value="Ribosomal_L10"/>
    <property type="match status" value="1"/>
</dbReference>
<comment type="similarity">
    <text evidence="1">Belongs to the universal ribosomal protein uL10 family.</text>
</comment>
<dbReference type="GO" id="GO:0005840">
    <property type="term" value="C:ribosome"/>
    <property type="evidence" value="ECO:0007669"/>
    <property type="project" value="UniProtKB-KW"/>
</dbReference>
<accession>A0A381NP13</accession>
<reference evidence="4" key="1">
    <citation type="submission" date="2018-05" db="EMBL/GenBank/DDBJ databases">
        <authorList>
            <person name="Lanie J.A."/>
            <person name="Ng W.-L."/>
            <person name="Kazmierczak K.M."/>
            <person name="Andrzejewski T.M."/>
            <person name="Davidsen T.M."/>
            <person name="Wayne K.J."/>
            <person name="Tettelin H."/>
            <person name="Glass J.I."/>
            <person name="Rusch D."/>
            <person name="Podicherti R."/>
            <person name="Tsui H.-C.T."/>
            <person name="Winkler M.E."/>
        </authorList>
    </citation>
    <scope>NUCLEOTIDE SEQUENCE</scope>
</reference>
<dbReference type="InterPro" id="IPR047865">
    <property type="entry name" value="Ribosomal_uL10_bac_type"/>
</dbReference>
<dbReference type="Pfam" id="PF00466">
    <property type="entry name" value="Ribosomal_L10"/>
    <property type="match status" value="1"/>
</dbReference>
<dbReference type="PANTHER" id="PTHR11560">
    <property type="entry name" value="39S RIBOSOMAL PROTEIN L10, MITOCHONDRIAL"/>
    <property type="match status" value="1"/>
</dbReference>
<proteinExistence type="inferred from homology"/>
<dbReference type="AlphaFoldDB" id="A0A381NP13"/>
<dbReference type="EMBL" id="UINC01000478">
    <property type="protein sequence ID" value="SUZ56079.1"/>
    <property type="molecule type" value="Genomic_DNA"/>
</dbReference>
<keyword evidence="3" id="KW-0687">Ribonucleoprotein</keyword>
<evidence type="ECO:0000256" key="2">
    <source>
        <dbReference type="ARBA" id="ARBA00022980"/>
    </source>
</evidence>
<sequence>MPSEKNIIKVKELQDTFSKARAVYFTEYHGLDVENITKLRSEFYKAKIEYKVAKNTLLKLALAENSIEGIEDILNGSTAIAVSYDGPVAPAKVIKNFNKKNDLPKVKGILFEGKFLPGKEFKRLADMPNKDELLAKLVAMFNSPLQKLISTISAPLSNTIGVLHSLKEQKSES</sequence>
<dbReference type="Gene3D" id="6.10.250.290">
    <property type="match status" value="1"/>
</dbReference>
<name>A0A381NP13_9ZZZZ</name>
<protein>
    <recommendedName>
        <fullName evidence="5">50S ribosomal protein L10</fullName>
    </recommendedName>
</protein>
<evidence type="ECO:0000313" key="4">
    <source>
        <dbReference type="EMBL" id="SUZ56079.1"/>
    </source>
</evidence>
<gene>
    <name evidence="4" type="ORF">METZ01_LOCUS8933</name>
</gene>
<dbReference type="Gene3D" id="3.30.70.1730">
    <property type="match status" value="1"/>
</dbReference>
<evidence type="ECO:0000256" key="3">
    <source>
        <dbReference type="ARBA" id="ARBA00023274"/>
    </source>
</evidence>
<dbReference type="SUPFAM" id="SSF160369">
    <property type="entry name" value="Ribosomal protein L10-like"/>
    <property type="match status" value="1"/>
</dbReference>
<dbReference type="InterPro" id="IPR001790">
    <property type="entry name" value="Ribosomal_uL10"/>
</dbReference>
<dbReference type="HAMAP" id="MF_00362">
    <property type="entry name" value="Ribosomal_uL10"/>
    <property type="match status" value="1"/>
</dbReference>
<dbReference type="InterPro" id="IPR043141">
    <property type="entry name" value="Ribosomal_uL10-like_sf"/>
</dbReference>
<keyword evidence="2" id="KW-0689">Ribosomal protein</keyword>
<dbReference type="InterPro" id="IPR022973">
    <property type="entry name" value="Ribosomal_uL10_bac"/>
</dbReference>
<evidence type="ECO:0008006" key="5">
    <source>
        <dbReference type="Google" id="ProtNLM"/>
    </source>
</evidence>